<evidence type="ECO:0000259" key="4">
    <source>
        <dbReference type="Pfam" id="PF01420"/>
    </source>
</evidence>
<dbReference type="Gene3D" id="3.90.220.20">
    <property type="entry name" value="DNA methylase specificity domains"/>
    <property type="match status" value="2"/>
</dbReference>
<feature type="domain" description="Type I restriction modification DNA specificity" evidence="4">
    <location>
        <begin position="163"/>
        <end position="311"/>
    </location>
</feature>
<dbReference type="InterPro" id="IPR000055">
    <property type="entry name" value="Restrct_endonuc_typeI_TRD"/>
</dbReference>
<evidence type="ECO:0000256" key="3">
    <source>
        <dbReference type="ARBA" id="ARBA00023125"/>
    </source>
</evidence>
<dbReference type="Pfam" id="PF01420">
    <property type="entry name" value="Methylase_S"/>
    <property type="match status" value="2"/>
</dbReference>
<dbReference type="GO" id="GO:0009307">
    <property type="term" value="P:DNA restriction-modification system"/>
    <property type="evidence" value="ECO:0007669"/>
    <property type="project" value="UniProtKB-KW"/>
</dbReference>
<dbReference type="Proteomes" id="UP000266258">
    <property type="component" value="Unassembled WGS sequence"/>
</dbReference>
<evidence type="ECO:0000256" key="2">
    <source>
        <dbReference type="ARBA" id="ARBA00022747"/>
    </source>
</evidence>
<dbReference type="GO" id="GO:0003677">
    <property type="term" value="F:DNA binding"/>
    <property type="evidence" value="ECO:0007669"/>
    <property type="project" value="UniProtKB-KW"/>
</dbReference>
<reference evidence="5 6" key="1">
    <citation type="submission" date="2017-08" db="EMBL/GenBank/DDBJ databases">
        <title>Reclassification of Bisgaard taxon 37 and 44.</title>
        <authorList>
            <person name="Christensen H."/>
        </authorList>
    </citation>
    <scope>NUCLEOTIDE SEQUENCE [LARGE SCALE GENOMIC DNA]</scope>
    <source>
        <strain evidence="5 6">B96_4</strain>
    </source>
</reference>
<evidence type="ECO:0000256" key="1">
    <source>
        <dbReference type="ARBA" id="ARBA00010923"/>
    </source>
</evidence>
<accession>A0A3A1Y570</accession>
<evidence type="ECO:0000313" key="5">
    <source>
        <dbReference type="EMBL" id="RIY33432.1"/>
    </source>
</evidence>
<keyword evidence="3" id="KW-0238">DNA-binding</keyword>
<protein>
    <recommendedName>
        <fullName evidence="4">Type I restriction modification DNA specificity domain-containing protein</fullName>
    </recommendedName>
</protein>
<organism evidence="5 6">
    <name type="scientific">Psittacicella melopsittaci</name>
    <dbReference type="NCBI Taxonomy" id="2028576"/>
    <lineage>
        <taxon>Bacteria</taxon>
        <taxon>Pseudomonadati</taxon>
        <taxon>Pseudomonadota</taxon>
        <taxon>Gammaproteobacteria</taxon>
        <taxon>Pasteurellales</taxon>
        <taxon>Psittacicellaceae</taxon>
        <taxon>Psittacicella</taxon>
    </lineage>
</organism>
<dbReference type="SUPFAM" id="SSF116734">
    <property type="entry name" value="DNA methylase specificity domain"/>
    <property type="match status" value="1"/>
</dbReference>
<dbReference type="EMBL" id="NRJH01000015">
    <property type="protein sequence ID" value="RIY33432.1"/>
    <property type="molecule type" value="Genomic_DNA"/>
</dbReference>
<comment type="similarity">
    <text evidence="1">Belongs to the type-I restriction system S methylase family.</text>
</comment>
<keyword evidence="6" id="KW-1185">Reference proteome</keyword>
<evidence type="ECO:0000313" key="6">
    <source>
        <dbReference type="Proteomes" id="UP000266258"/>
    </source>
</evidence>
<proteinExistence type="inferred from homology"/>
<sequence length="333" mass="38706">MTFVPRSENTFEFIGRTQVNYGVQGYINKIDTEPNEANCISISQIGASQAQIRKHKWYSSSNIFILTPKIKELLNQFTITSINHTLTKYKGYTNFPTLDKFKNETILLPRKKGVIDFEFIEGFITELESLNRAKIQTYLQTRGLDNYQLSEKESKALEEFNNIEWKEFKINELFTSQSGDFDIQKKHINELGDYVITAGLNNNGIFGKTDVKAKIIPGNTITIDMFGHSFYRQFQYKMVRHARVFALIPKFNMSQNQGLFFSNSFRFLTSLFSYNNMCSWDRIQNLNILLPTKNSQVDFEFIETYILALEKLVIKDLVQFTNNKTTSSQNLSF</sequence>
<gene>
    <name evidence="5" type="ORF">CJP74_01875</name>
</gene>
<dbReference type="OrthoDB" id="1100212at2"/>
<dbReference type="AlphaFoldDB" id="A0A3A1Y570"/>
<keyword evidence="2" id="KW-0680">Restriction system</keyword>
<comment type="caution">
    <text evidence="5">The sequence shown here is derived from an EMBL/GenBank/DDBJ whole genome shotgun (WGS) entry which is preliminary data.</text>
</comment>
<feature type="domain" description="Type I restriction modification DNA specificity" evidence="4">
    <location>
        <begin position="8"/>
        <end position="132"/>
    </location>
</feature>
<dbReference type="InterPro" id="IPR044946">
    <property type="entry name" value="Restrct_endonuc_typeI_TRD_sf"/>
</dbReference>
<name>A0A3A1Y570_9GAMM</name>